<dbReference type="InterPro" id="IPR002938">
    <property type="entry name" value="FAD-bd"/>
</dbReference>
<dbReference type="PANTHER" id="PTHR46865">
    <property type="entry name" value="OXIDOREDUCTASE-RELATED"/>
    <property type="match status" value="1"/>
</dbReference>
<evidence type="ECO:0000313" key="2">
    <source>
        <dbReference type="EMBL" id="WIM87523.1"/>
    </source>
</evidence>
<proteinExistence type="predicted"/>
<sequence>MPFDVLISGGGIAGPSLAYWLTRHGHTVTIVEQAAELRTGGQAVDFRGPAITVLEKMGLLAQVQAGATSMGPLILVDSRGNEVAQLPSEVVSGEIEMHWGTFARILYETVHHDVDYRFGVRVTAADDDAQRVKVTFSDGSSGSYDIVVGADGLHSGLRRLAFGPEQDYVTQLGQCFGFFDIENRLRQDHCGMAYIDSGRTAALQAIHADKPARASLFLNDPRIDFDYRDTEGNKRLFAERFAGMGWQVPHVLADLAKAPVVYFDSIAQVHMDSYARGRVCLTGDAAWCASPRSGMGTTLALVGSYVLAHELGSAEGDYAAAFDRYQRLMMPYVERCQKVALQALKADRYSSGWRATLRNTALQLLRIPAVGRFVARQSLATARSFTLPDY</sequence>
<dbReference type="SUPFAM" id="SSF51905">
    <property type="entry name" value="FAD/NAD(P)-binding domain"/>
    <property type="match status" value="1"/>
</dbReference>
<accession>A0ABY8VV92</accession>
<dbReference type="EMBL" id="CP126981">
    <property type="protein sequence ID" value="WIM87523.1"/>
    <property type="molecule type" value="Genomic_DNA"/>
</dbReference>
<dbReference type="InterPro" id="IPR036188">
    <property type="entry name" value="FAD/NAD-bd_sf"/>
</dbReference>
<dbReference type="PANTHER" id="PTHR46865:SF2">
    <property type="entry name" value="MONOOXYGENASE"/>
    <property type="match status" value="1"/>
</dbReference>
<dbReference type="Gene3D" id="3.50.50.60">
    <property type="entry name" value="FAD/NAD(P)-binding domain"/>
    <property type="match status" value="1"/>
</dbReference>
<protein>
    <submittedName>
        <fullName evidence="2">FAD-dependent monooxygenase</fullName>
    </submittedName>
</protein>
<dbReference type="GO" id="GO:0004497">
    <property type="term" value="F:monooxygenase activity"/>
    <property type="evidence" value="ECO:0007669"/>
    <property type="project" value="UniProtKB-KW"/>
</dbReference>
<dbReference type="InterPro" id="IPR051704">
    <property type="entry name" value="FAD_aromatic-hydroxylase"/>
</dbReference>
<reference evidence="2 3" key="1">
    <citation type="journal article" date="2023" name="Microbiol. Resour. Announc.">
        <title>Complete Genome Sequence of Mycobacterium wuenschmanii, a novel Nontuberculous Mycobacterium Isolated from a captive population of Amazon Milk Frogs.</title>
        <authorList>
            <person name="Hicks J."/>
            <person name="Zeineldin M."/>
            <person name="Ward H."/>
            <person name="Wuenschmann A."/>
            <person name="Camp P."/>
            <person name="Farrell D."/>
            <person name="Lehman K."/>
            <person name="Thacker T."/>
            <person name="Cuthbert E."/>
        </authorList>
    </citation>
    <scope>NUCLEOTIDE SEQUENCE [LARGE SCALE GENOMIC DNA]</scope>
    <source>
        <strain evidence="2 3">Wuenschmanii</strain>
    </source>
</reference>
<dbReference type="Gene3D" id="3.30.9.10">
    <property type="entry name" value="D-Amino Acid Oxidase, subunit A, domain 2"/>
    <property type="match status" value="1"/>
</dbReference>
<dbReference type="RefSeq" id="WP_285187238.1">
    <property type="nucleotide sequence ID" value="NZ_CP126981.1"/>
</dbReference>
<keyword evidence="2" id="KW-0560">Oxidoreductase</keyword>
<gene>
    <name evidence="2" type="ORF">PT015_22235</name>
</gene>
<evidence type="ECO:0000313" key="3">
    <source>
        <dbReference type="Proteomes" id="UP001236585"/>
    </source>
</evidence>
<keyword evidence="2" id="KW-0503">Monooxygenase</keyword>
<dbReference type="Pfam" id="PF01494">
    <property type="entry name" value="FAD_binding_3"/>
    <property type="match status" value="1"/>
</dbReference>
<organism evidence="2 3">
    <name type="scientific">Candidatus Mycobacterium wuenschmannii</name>
    <dbReference type="NCBI Taxonomy" id="3027808"/>
    <lineage>
        <taxon>Bacteria</taxon>
        <taxon>Bacillati</taxon>
        <taxon>Actinomycetota</taxon>
        <taxon>Actinomycetes</taxon>
        <taxon>Mycobacteriales</taxon>
        <taxon>Mycobacteriaceae</taxon>
        <taxon>Mycobacterium</taxon>
    </lineage>
</organism>
<evidence type="ECO:0000259" key="1">
    <source>
        <dbReference type="Pfam" id="PF01494"/>
    </source>
</evidence>
<feature type="domain" description="FAD-binding" evidence="1">
    <location>
        <begin position="4"/>
        <end position="343"/>
    </location>
</feature>
<keyword evidence="3" id="KW-1185">Reference proteome</keyword>
<dbReference type="Proteomes" id="UP001236585">
    <property type="component" value="Chromosome"/>
</dbReference>
<name>A0ABY8VV92_9MYCO</name>
<dbReference type="PRINTS" id="PR00420">
    <property type="entry name" value="RNGMNOXGNASE"/>
</dbReference>